<keyword evidence="4" id="KW-0539">Nucleus</keyword>
<dbReference type="OrthoDB" id="277439at2759"/>
<feature type="compositionally biased region" description="Acidic residues" evidence="5">
    <location>
        <begin position="1"/>
        <end position="26"/>
    </location>
</feature>
<dbReference type="GO" id="GO:0032040">
    <property type="term" value="C:small-subunit processome"/>
    <property type="evidence" value="ECO:0007669"/>
    <property type="project" value="InterPro"/>
</dbReference>
<comment type="similarity">
    <text evidence="2">Belongs to the UTP14 family.</text>
</comment>
<reference evidence="6" key="1">
    <citation type="submission" date="2021-01" db="EMBL/GenBank/DDBJ databases">
        <authorList>
            <person name="Li R."/>
            <person name="Bekaert M."/>
        </authorList>
    </citation>
    <scope>NUCLEOTIDE SEQUENCE</scope>
    <source>
        <strain evidence="6">Farmed</strain>
    </source>
</reference>
<feature type="region of interest" description="Disordered" evidence="5">
    <location>
        <begin position="282"/>
        <end position="307"/>
    </location>
</feature>
<evidence type="ECO:0000256" key="5">
    <source>
        <dbReference type="SAM" id="MobiDB-lite"/>
    </source>
</evidence>
<keyword evidence="3" id="KW-0597">Phosphoprotein</keyword>
<accession>A0A812BUT8</accession>
<dbReference type="GO" id="GO:0006364">
    <property type="term" value="P:rRNA processing"/>
    <property type="evidence" value="ECO:0007669"/>
    <property type="project" value="InterPro"/>
</dbReference>
<evidence type="ECO:0000256" key="2">
    <source>
        <dbReference type="ARBA" id="ARBA00007774"/>
    </source>
</evidence>
<feature type="region of interest" description="Disordered" evidence="5">
    <location>
        <begin position="1"/>
        <end position="29"/>
    </location>
</feature>
<organism evidence="6 7">
    <name type="scientific">Acanthosepion pharaonis</name>
    <name type="common">Pharaoh cuttlefish</name>
    <name type="synonym">Sepia pharaonis</name>
    <dbReference type="NCBI Taxonomy" id="158019"/>
    <lineage>
        <taxon>Eukaryota</taxon>
        <taxon>Metazoa</taxon>
        <taxon>Spiralia</taxon>
        <taxon>Lophotrochozoa</taxon>
        <taxon>Mollusca</taxon>
        <taxon>Cephalopoda</taxon>
        <taxon>Coleoidea</taxon>
        <taxon>Decapodiformes</taxon>
        <taxon>Sepiida</taxon>
        <taxon>Sepiina</taxon>
        <taxon>Sepiidae</taxon>
        <taxon>Acanthosepion</taxon>
    </lineage>
</organism>
<comment type="caution">
    <text evidence="6">The sequence shown here is derived from an EMBL/GenBank/DDBJ whole genome shotgun (WGS) entry which is preliminary data.</text>
</comment>
<dbReference type="PANTHER" id="PTHR14150">
    <property type="entry name" value="U3 SMALL NUCLEOLAR RNA-ASSOCIATED PROTEIN 14"/>
    <property type="match status" value="1"/>
</dbReference>
<keyword evidence="7" id="KW-1185">Reference proteome</keyword>
<evidence type="ECO:0000256" key="1">
    <source>
        <dbReference type="ARBA" id="ARBA00004604"/>
    </source>
</evidence>
<evidence type="ECO:0000313" key="7">
    <source>
        <dbReference type="Proteomes" id="UP000597762"/>
    </source>
</evidence>
<evidence type="ECO:0000256" key="4">
    <source>
        <dbReference type="ARBA" id="ARBA00023242"/>
    </source>
</evidence>
<feature type="region of interest" description="Disordered" evidence="5">
    <location>
        <begin position="324"/>
        <end position="370"/>
    </location>
</feature>
<feature type="compositionally biased region" description="Polar residues" evidence="5">
    <location>
        <begin position="352"/>
        <end position="368"/>
    </location>
</feature>
<gene>
    <name evidence="6" type="ORF">SPHA_27368</name>
</gene>
<sequence length="617" mass="71306">MDLLVEDEDEFKDAEISGSEDELQDADAERKRSRLIDSVLALNKKNAKYTQRTIRSKEITEFNFGSSNSSGKIHVGELLQSLVKIQKNKKIKNQLKRIKETDLLKKPLPKHEQEKFDRTTAYQKASEEISAWNSTVWQNRKKEHQEFPLQTEKVEVFNNQTFCKRFVARNPLELEIQALLHKHGKTEQRNKMLTPTEEKVLKAMDINEAKRRRNELMKYKALLNYQELKAKWKGKIKSKNYRRRLKKERLEKEKSNIHELAEKDPEKFEEKMKMVDKSRVKERASLKHRGGSKFQKKQMMYAKYDPNTRDRIAEMVSKNKELTKKPIVFSEESSDESDSSEEEEEEERPIRTLTNSSNSWMSQKNAATKTPVRIQVNPKIISVNKPQEPLVEADNVELITEEVMPTSLREAMPGKKTVEAPAVPENESYVDAGQVLSAGNNISTSMPMLLVNEESEDEDNDDDDKEQMALSQAFADDDVVQAFSEEKRKTVNAENPSDLDLVQPGWGSWCGNGLTVPKWKRKRFTIKANRKRRKDDRLGHVIINEKKDKVISAYQVKEVPFPFTDAKTFARSIRAPIGKEWNSQIALNKLTEPKVTTKSGTIIKPIDKSVLLKKDKE</sequence>
<dbReference type="InterPro" id="IPR006709">
    <property type="entry name" value="SSU_processome_Utp14"/>
</dbReference>
<name>A0A812BUT8_ACAPH</name>
<feature type="compositionally biased region" description="Acidic residues" evidence="5">
    <location>
        <begin position="332"/>
        <end position="347"/>
    </location>
</feature>
<dbReference type="Proteomes" id="UP000597762">
    <property type="component" value="Unassembled WGS sequence"/>
</dbReference>
<dbReference type="EMBL" id="CAHIKZ030001057">
    <property type="protein sequence ID" value="CAE1251035.1"/>
    <property type="molecule type" value="Genomic_DNA"/>
</dbReference>
<dbReference type="Pfam" id="PF04615">
    <property type="entry name" value="Utp14"/>
    <property type="match status" value="2"/>
</dbReference>
<proteinExistence type="inferred from homology"/>
<dbReference type="PANTHER" id="PTHR14150:SF12">
    <property type="entry name" value="U3 SMALL NUCLEOLAR RNA-ASSOCIATED PROTEIN 14 HOMOLOG A"/>
    <property type="match status" value="1"/>
</dbReference>
<comment type="subcellular location">
    <subcellularLocation>
        <location evidence="1">Nucleus</location>
        <location evidence="1">Nucleolus</location>
    </subcellularLocation>
</comment>
<feature type="compositionally biased region" description="Basic residues" evidence="5">
    <location>
        <begin position="286"/>
        <end position="296"/>
    </location>
</feature>
<evidence type="ECO:0000256" key="3">
    <source>
        <dbReference type="ARBA" id="ARBA00022553"/>
    </source>
</evidence>
<protein>
    <submittedName>
        <fullName evidence="6">UTP14</fullName>
    </submittedName>
</protein>
<evidence type="ECO:0000313" key="6">
    <source>
        <dbReference type="EMBL" id="CAE1251035.1"/>
    </source>
</evidence>
<dbReference type="AlphaFoldDB" id="A0A812BUT8"/>